<evidence type="ECO:0000259" key="2">
    <source>
        <dbReference type="Pfam" id="PF07705"/>
    </source>
</evidence>
<evidence type="ECO:0000313" key="3">
    <source>
        <dbReference type="EMBL" id="BBE42052.1"/>
    </source>
</evidence>
<dbReference type="RefSeq" id="WP_174448328.1">
    <property type="nucleotide sequence ID" value="NZ_AP018732.1"/>
</dbReference>
<dbReference type="EMBL" id="AP018732">
    <property type="protein sequence ID" value="BBE42052.1"/>
    <property type="molecule type" value="Genomic_DNA"/>
</dbReference>
<dbReference type="Pfam" id="PF07705">
    <property type="entry name" value="CARDB"/>
    <property type="match status" value="1"/>
</dbReference>
<dbReference type="InterPro" id="IPR013373">
    <property type="entry name" value="Flagellin/pilin_N_arc"/>
</dbReference>
<keyword evidence="1" id="KW-0472">Membrane</keyword>
<keyword evidence="1" id="KW-1133">Transmembrane helix</keyword>
<evidence type="ECO:0000256" key="1">
    <source>
        <dbReference type="SAM" id="Phobius"/>
    </source>
</evidence>
<dbReference type="AlphaFoldDB" id="A0A4P2VDY8"/>
<dbReference type="Proteomes" id="UP000509448">
    <property type="component" value="Chromosome"/>
</dbReference>
<dbReference type="NCBIfam" id="TIGR02537">
    <property type="entry name" value="arch_flag_Nterm"/>
    <property type="match status" value="1"/>
</dbReference>
<feature type="domain" description="CARDB" evidence="2">
    <location>
        <begin position="65"/>
        <end position="141"/>
    </location>
</feature>
<organism evidence="3 4">
    <name type="scientific">Conexivisphaera calida</name>
    <dbReference type="NCBI Taxonomy" id="1874277"/>
    <lineage>
        <taxon>Archaea</taxon>
        <taxon>Nitrososphaerota</taxon>
        <taxon>Conexivisphaeria</taxon>
        <taxon>Conexivisphaerales</taxon>
        <taxon>Conexivisphaeraceae</taxon>
        <taxon>Conexivisphaera</taxon>
    </lineage>
</organism>
<dbReference type="GeneID" id="55584478"/>
<accession>A0A4P2VDY8</accession>
<sequence>MKAAVPLKGAPRPSHTAVHRRKAISEMLAVIILLALTVVAGVLVYQIFTGKAGVASTNTAISIQSAYISGENGVMTLTVQNTGSNIINSVTVQVYQNGKQVLQQSPSLPSNGIPPGQSWSETFTGSFTPGEQYTIIVQASSSTGSSTTATVTVTAN</sequence>
<name>A0A4P2VDY8_9ARCH</name>
<dbReference type="KEGG" id="ccai:NAS2_0663"/>
<proteinExistence type="predicted"/>
<protein>
    <recommendedName>
        <fullName evidence="2">CARDB domain-containing protein</fullName>
    </recommendedName>
</protein>
<keyword evidence="1" id="KW-0812">Transmembrane</keyword>
<dbReference type="InterPro" id="IPR011635">
    <property type="entry name" value="CARDB"/>
</dbReference>
<evidence type="ECO:0000313" key="4">
    <source>
        <dbReference type="Proteomes" id="UP000509448"/>
    </source>
</evidence>
<feature type="transmembrane region" description="Helical" evidence="1">
    <location>
        <begin position="28"/>
        <end position="48"/>
    </location>
</feature>
<keyword evidence="4" id="KW-1185">Reference proteome</keyword>
<dbReference type="InterPro" id="IPR013783">
    <property type="entry name" value="Ig-like_fold"/>
</dbReference>
<dbReference type="Gene3D" id="2.60.40.10">
    <property type="entry name" value="Immunoglobulins"/>
    <property type="match status" value="1"/>
</dbReference>
<reference evidence="3 4" key="1">
    <citation type="journal article" date="2019" name="ISME J.">
        <title>Isolation and characterization of a thermophilic sulfur- and iron-reducing thaumarchaeote from a terrestrial acidic hot spring.</title>
        <authorList>
            <person name="Kato S."/>
            <person name="Itoh T."/>
            <person name="Yuki M."/>
            <person name="Nagamori M."/>
            <person name="Ohnishi M."/>
            <person name="Uematsu K."/>
            <person name="Suzuki K."/>
            <person name="Takashina T."/>
            <person name="Ohkuma M."/>
        </authorList>
    </citation>
    <scope>NUCLEOTIDE SEQUENCE [LARGE SCALE GENOMIC DNA]</scope>
    <source>
        <strain evidence="3 4">NAS-02</strain>
    </source>
</reference>
<gene>
    <name evidence="3" type="ORF">NAS2_0663</name>
</gene>